<evidence type="ECO:0000313" key="1">
    <source>
        <dbReference type="EMBL" id="VAW68756.1"/>
    </source>
</evidence>
<dbReference type="AlphaFoldDB" id="A0A3B0YKA5"/>
<dbReference type="EMBL" id="UOFI01000137">
    <property type="protein sequence ID" value="VAW68756.1"/>
    <property type="molecule type" value="Genomic_DNA"/>
</dbReference>
<name>A0A3B0YKA5_9ZZZZ</name>
<reference evidence="1" key="1">
    <citation type="submission" date="2018-06" db="EMBL/GenBank/DDBJ databases">
        <authorList>
            <person name="Zhirakovskaya E."/>
        </authorList>
    </citation>
    <scope>NUCLEOTIDE SEQUENCE</scope>
</reference>
<sequence length="209" mass="23837">MQKPAHIILLFLSLHSLPGLAQVSYSTNPETGLKGWKFNQADMQLELIQRLPDQTRGFFLARGFSRKIADQIARSCVFQTIVRNTGSGNKTENTDKKAITVSLKQWRIIMNNKITPLKLKENWINEWSLSSVKPAARHAFQWALFPTEQTFHPTGDFNWGMLSFGLTPGDTFDLQIKWSIAGKSHQSTIKNIQCAPDKVRRSKPRIKTR</sequence>
<proteinExistence type="predicted"/>
<gene>
    <name evidence="1" type="ORF">MNBD_GAMMA09-3524</name>
</gene>
<organism evidence="1">
    <name type="scientific">hydrothermal vent metagenome</name>
    <dbReference type="NCBI Taxonomy" id="652676"/>
    <lineage>
        <taxon>unclassified sequences</taxon>
        <taxon>metagenomes</taxon>
        <taxon>ecological metagenomes</taxon>
    </lineage>
</organism>
<protein>
    <submittedName>
        <fullName evidence="1">Uncharacterized protein</fullName>
    </submittedName>
</protein>
<accession>A0A3B0YKA5</accession>